<sequence length="469" mass="53398">MELQLSPSSSFSSSSVDDTTDVVVTDAVVTDDETTVPENLKSSEKKALLELRTMLEDAILAGQLLRHPSHRHEKSKSRVANSCSVNTSSVKEEEAEEDLSGVSLWGVPLLPSRKHESTDVILLKFLRAREFKAAEALDMIRRTLRWRRDFGVDGMMTGEDGADAAPPPPPQPPPQHLKRAAYIDGRDKEGHPVCYNIYGVFKDKDVYRQTFGDEERQEKFLRWRVQLMEQGIKQMSLKPGGAAAILHIIDFKDSLRPGMRELRSATREIVSIMQDNYPEFVAKNIFLNVSFRYYAYHALFSPIITPRTRSKFIFARPAQVTETLLKFMTPENIPVQYGGLRRGEDDDEFSAENERASELVIRGGGIGRIEIPILEPGVTVVWDITVVGWDVNYREEFIPEDEGSYKILIQNEKKPEECIRNSFYISEPGKVVLTVENRTFKKKRVFYRSKSKPTIPLYDLLGQTQHPLM</sequence>
<dbReference type="InterPro" id="IPR036865">
    <property type="entry name" value="CRAL-TRIO_dom_sf"/>
</dbReference>
<gene>
    <name evidence="6" type="ORF">OPV22_003098</name>
</gene>
<dbReference type="Pfam" id="PF25099">
    <property type="entry name" value="GOLD_PATL1_C"/>
    <property type="match status" value="1"/>
</dbReference>
<feature type="compositionally biased region" description="Pro residues" evidence="4">
    <location>
        <begin position="165"/>
        <end position="175"/>
    </location>
</feature>
<dbReference type="Pfam" id="PF00650">
    <property type="entry name" value="CRAL_TRIO"/>
    <property type="match status" value="1"/>
</dbReference>
<dbReference type="PROSITE" id="PS50191">
    <property type="entry name" value="CRAL_TRIO"/>
    <property type="match status" value="1"/>
</dbReference>
<keyword evidence="3" id="KW-0472">Membrane</keyword>
<feature type="region of interest" description="Disordered" evidence="4">
    <location>
        <begin position="156"/>
        <end position="176"/>
    </location>
</feature>
<dbReference type="SUPFAM" id="SSF46938">
    <property type="entry name" value="CRAL/TRIO N-terminal domain"/>
    <property type="match status" value="1"/>
</dbReference>
<dbReference type="EMBL" id="JAQQAF010000001">
    <property type="protein sequence ID" value="KAJ8512664.1"/>
    <property type="molecule type" value="Genomic_DNA"/>
</dbReference>
<dbReference type="PANTHER" id="PTHR45932:SF2">
    <property type="entry name" value="PATELLIN-4"/>
    <property type="match status" value="1"/>
</dbReference>
<evidence type="ECO:0000256" key="3">
    <source>
        <dbReference type="ARBA" id="ARBA00023136"/>
    </source>
</evidence>
<evidence type="ECO:0000256" key="1">
    <source>
        <dbReference type="ARBA" id="ARBA00004370"/>
    </source>
</evidence>
<dbReference type="InterPro" id="IPR011074">
    <property type="entry name" value="CRAL/TRIO_N_dom"/>
</dbReference>
<feature type="domain" description="CRAL-TRIO" evidence="5">
    <location>
        <begin position="170"/>
        <end position="345"/>
    </location>
</feature>
<dbReference type="SMART" id="SM00516">
    <property type="entry name" value="SEC14"/>
    <property type="match status" value="1"/>
</dbReference>
<keyword evidence="2" id="KW-0813">Transport</keyword>
<feature type="compositionally biased region" description="Basic residues" evidence="4">
    <location>
        <begin position="68"/>
        <end position="77"/>
    </location>
</feature>
<feature type="region of interest" description="Disordered" evidence="4">
    <location>
        <begin position="68"/>
        <end position="94"/>
    </location>
</feature>
<dbReference type="SUPFAM" id="SSF52087">
    <property type="entry name" value="CRAL/TRIO domain"/>
    <property type="match status" value="1"/>
</dbReference>
<dbReference type="InterPro" id="IPR056794">
    <property type="entry name" value="PATL1-6_C_GOLD"/>
</dbReference>
<proteinExistence type="predicted"/>
<name>A0AAV8RZZ8_ENSVE</name>
<evidence type="ECO:0000259" key="5">
    <source>
        <dbReference type="PROSITE" id="PS50191"/>
    </source>
</evidence>
<dbReference type="Proteomes" id="UP001222027">
    <property type="component" value="Unassembled WGS sequence"/>
</dbReference>
<keyword evidence="7" id="KW-1185">Reference proteome</keyword>
<dbReference type="InterPro" id="IPR001251">
    <property type="entry name" value="CRAL-TRIO_dom"/>
</dbReference>
<protein>
    <recommendedName>
        <fullName evidence="5">CRAL-TRIO domain-containing protein</fullName>
    </recommendedName>
</protein>
<dbReference type="GO" id="GO:0016020">
    <property type="term" value="C:membrane"/>
    <property type="evidence" value="ECO:0007669"/>
    <property type="project" value="UniProtKB-SubCell"/>
</dbReference>
<dbReference type="InterPro" id="IPR036273">
    <property type="entry name" value="CRAL/TRIO_N_dom_sf"/>
</dbReference>
<dbReference type="Pfam" id="PF03765">
    <property type="entry name" value="CRAL_TRIO_N"/>
    <property type="match status" value="1"/>
</dbReference>
<dbReference type="SMART" id="SM01100">
    <property type="entry name" value="CRAL_TRIO_N"/>
    <property type="match status" value="1"/>
</dbReference>
<reference evidence="6 7" key="1">
    <citation type="submission" date="2022-12" db="EMBL/GenBank/DDBJ databases">
        <title>Chromosome-scale assembly of the Ensete ventricosum genome.</title>
        <authorList>
            <person name="Dussert Y."/>
            <person name="Stocks J."/>
            <person name="Wendawek A."/>
            <person name="Woldeyes F."/>
            <person name="Nichols R.A."/>
            <person name="Borrell J.S."/>
        </authorList>
    </citation>
    <scope>NUCLEOTIDE SEQUENCE [LARGE SCALE GENOMIC DNA]</scope>
    <source>
        <strain evidence="7">cv. Maze</strain>
        <tissue evidence="6">Seeds</tissue>
    </source>
</reference>
<dbReference type="PANTHER" id="PTHR45932">
    <property type="entry name" value="PATELLIN-1"/>
    <property type="match status" value="1"/>
</dbReference>
<evidence type="ECO:0000256" key="2">
    <source>
        <dbReference type="ARBA" id="ARBA00022448"/>
    </source>
</evidence>
<organism evidence="6 7">
    <name type="scientific">Ensete ventricosum</name>
    <name type="common">Abyssinian banana</name>
    <name type="synonym">Musa ensete</name>
    <dbReference type="NCBI Taxonomy" id="4639"/>
    <lineage>
        <taxon>Eukaryota</taxon>
        <taxon>Viridiplantae</taxon>
        <taxon>Streptophyta</taxon>
        <taxon>Embryophyta</taxon>
        <taxon>Tracheophyta</taxon>
        <taxon>Spermatophyta</taxon>
        <taxon>Magnoliopsida</taxon>
        <taxon>Liliopsida</taxon>
        <taxon>Zingiberales</taxon>
        <taxon>Musaceae</taxon>
        <taxon>Ensete</taxon>
    </lineage>
</organism>
<comment type="caution">
    <text evidence="6">The sequence shown here is derived from an EMBL/GenBank/DDBJ whole genome shotgun (WGS) entry which is preliminary data.</text>
</comment>
<evidence type="ECO:0000313" key="6">
    <source>
        <dbReference type="EMBL" id="KAJ8512664.1"/>
    </source>
</evidence>
<dbReference type="Gene3D" id="3.40.525.10">
    <property type="entry name" value="CRAL-TRIO lipid binding domain"/>
    <property type="match status" value="1"/>
</dbReference>
<dbReference type="CDD" id="cd00170">
    <property type="entry name" value="SEC14"/>
    <property type="match status" value="1"/>
</dbReference>
<evidence type="ECO:0000313" key="7">
    <source>
        <dbReference type="Proteomes" id="UP001222027"/>
    </source>
</evidence>
<dbReference type="AlphaFoldDB" id="A0AAV8RZZ8"/>
<feature type="compositionally biased region" description="Polar residues" evidence="4">
    <location>
        <begin position="78"/>
        <end position="89"/>
    </location>
</feature>
<accession>A0AAV8RZZ8</accession>
<dbReference type="InterPro" id="IPR044834">
    <property type="entry name" value="PATL"/>
</dbReference>
<evidence type="ECO:0000256" key="4">
    <source>
        <dbReference type="SAM" id="MobiDB-lite"/>
    </source>
</evidence>
<dbReference type="GO" id="GO:0008289">
    <property type="term" value="F:lipid binding"/>
    <property type="evidence" value="ECO:0007669"/>
    <property type="project" value="InterPro"/>
</dbReference>
<comment type="subcellular location">
    <subcellularLocation>
        <location evidence="1">Membrane</location>
    </subcellularLocation>
</comment>